<dbReference type="AlphaFoldDB" id="A0A7W7WAB8"/>
<comment type="caution">
    <text evidence="1">The sequence shown here is derived from an EMBL/GenBank/DDBJ whole genome shotgun (WGS) entry which is preliminary data.</text>
</comment>
<evidence type="ECO:0000313" key="2">
    <source>
        <dbReference type="Proteomes" id="UP000534286"/>
    </source>
</evidence>
<name>A0A7W7WAB8_9ACTN</name>
<reference evidence="1 2" key="1">
    <citation type="submission" date="2020-08" db="EMBL/GenBank/DDBJ databases">
        <title>Sequencing the genomes of 1000 actinobacteria strains.</title>
        <authorList>
            <person name="Klenk H.-P."/>
        </authorList>
    </citation>
    <scope>NUCLEOTIDE SEQUENCE [LARGE SCALE GENOMIC DNA]</scope>
    <source>
        <strain evidence="1 2">DSM 43023</strain>
    </source>
</reference>
<dbReference type="InterPro" id="IPR029063">
    <property type="entry name" value="SAM-dependent_MTases_sf"/>
</dbReference>
<proteinExistence type="predicted"/>
<dbReference type="SUPFAM" id="SSF53335">
    <property type="entry name" value="S-adenosyl-L-methionine-dependent methyltransferases"/>
    <property type="match status" value="1"/>
</dbReference>
<dbReference type="Proteomes" id="UP000534286">
    <property type="component" value="Unassembled WGS sequence"/>
</dbReference>
<evidence type="ECO:0000313" key="1">
    <source>
        <dbReference type="EMBL" id="MBB4940272.1"/>
    </source>
</evidence>
<protein>
    <recommendedName>
        <fullName evidence="3">SAM-dependent methyltransferase</fullName>
    </recommendedName>
</protein>
<sequence>MRCHPRTGEDPRAYGDLTTTLHAVRRHLRPGGLALVGECFWETPPTPEVLTGLDARLDDYADLPGTVARAESTGYATVYAHTSERGEWDEYEWSWTGTLTNWALDHPGPDGDAALAAARDHRDMWLNGYRDTLGSVTLLLRQTG</sequence>
<keyword evidence="2" id="KW-1185">Reference proteome</keyword>
<gene>
    <name evidence="1" type="ORF">FHR32_004577</name>
</gene>
<dbReference type="EMBL" id="JACHJU010000001">
    <property type="protein sequence ID" value="MBB4940272.1"/>
    <property type="molecule type" value="Genomic_DNA"/>
</dbReference>
<accession>A0A7W7WAB8</accession>
<dbReference type="RefSeq" id="WP_184756109.1">
    <property type="nucleotide sequence ID" value="NZ_BAABEK010000001.1"/>
</dbReference>
<organism evidence="1 2">
    <name type="scientific">Streptosporangium album</name>
    <dbReference type="NCBI Taxonomy" id="47479"/>
    <lineage>
        <taxon>Bacteria</taxon>
        <taxon>Bacillati</taxon>
        <taxon>Actinomycetota</taxon>
        <taxon>Actinomycetes</taxon>
        <taxon>Streptosporangiales</taxon>
        <taxon>Streptosporangiaceae</taxon>
        <taxon>Streptosporangium</taxon>
    </lineage>
</organism>
<dbReference type="Gene3D" id="3.40.50.150">
    <property type="entry name" value="Vaccinia Virus protein VP39"/>
    <property type="match status" value="1"/>
</dbReference>
<evidence type="ECO:0008006" key="3">
    <source>
        <dbReference type="Google" id="ProtNLM"/>
    </source>
</evidence>